<keyword evidence="2" id="KW-1185">Reference proteome</keyword>
<accession>A0A8J6FDD6</accession>
<gene>
    <name evidence="1" type="ORF">GDO78_008828</name>
</gene>
<protein>
    <submittedName>
        <fullName evidence="1">Uncharacterized protein</fullName>
    </submittedName>
</protein>
<organism evidence="1 2">
    <name type="scientific">Eleutherodactylus coqui</name>
    <name type="common">Puerto Rican coqui</name>
    <dbReference type="NCBI Taxonomy" id="57060"/>
    <lineage>
        <taxon>Eukaryota</taxon>
        <taxon>Metazoa</taxon>
        <taxon>Chordata</taxon>
        <taxon>Craniata</taxon>
        <taxon>Vertebrata</taxon>
        <taxon>Euteleostomi</taxon>
        <taxon>Amphibia</taxon>
        <taxon>Batrachia</taxon>
        <taxon>Anura</taxon>
        <taxon>Neobatrachia</taxon>
        <taxon>Hyloidea</taxon>
        <taxon>Eleutherodactylidae</taxon>
        <taxon>Eleutherodactylinae</taxon>
        <taxon>Eleutherodactylus</taxon>
        <taxon>Eleutherodactylus</taxon>
    </lineage>
</organism>
<reference evidence="1" key="1">
    <citation type="thesis" date="2020" institute="ProQuest LLC" country="789 East Eisenhower Parkway, Ann Arbor, MI, USA">
        <title>Comparative Genomics and Chromosome Evolution.</title>
        <authorList>
            <person name="Mudd A.B."/>
        </authorList>
    </citation>
    <scope>NUCLEOTIDE SEQUENCE</scope>
    <source>
        <strain evidence="1">HN-11 Male</strain>
        <tissue evidence="1">Kidney and liver</tissue>
    </source>
</reference>
<dbReference type="AlphaFoldDB" id="A0A8J6FDD6"/>
<comment type="caution">
    <text evidence="1">The sequence shown here is derived from an EMBL/GenBank/DDBJ whole genome shotgun (WGS) entry which is preliminary data.</text>
</comment>
<sequence>MFNFTFTQNEVVTLHLIKIYIRKRKTYANMTVHNGNTGLVDIQLKVLQNCGKQVCVEYRHDTIYGIQGSKTLHYPENLNKIEKHSDLKDRLASNLCIGKPRLHTFAHEYVAQNHDHILSTLKESHDNQICPINYSQNLVGAIKR</sequence>
<evidence type="ECO:0000313" key="1">
    <source>
        <dbReference type="EMBL" id="KAG9485942.1"/>
    </source>
</evidence>
<dbReference type="Proteomes" id="UP000770717">
    <property type="component" value="Unassembled WGS sequence"/>
</dbReference>
<name>A0A8J6FDD6_ELECQ</name>
<proteinExistence type="predicted"/>
<evidence type="ECO:0000313" key="2">
    <source>
        <dbReference type="Proteomes" id="UP000770717"/>
    </source>
</evidence>
<dbReference type="EMBL" id="WNTK01000004">
    <property type="protein sequence ID" value="KAG9485942.1"/>
    <property type="molecule type" value="Genomic_DNA"/>
</dbReference>